<dbReference type="PROSITE" id="PS51352">
    <property type="entry name" value="THIOREDOXIN_2"/>
    <property type="match status" value="1"/>
</dbReference>
<protein>
    <recommendedName>
        <fullName evidence="3">Thioredoxin peroxidase</fullName>
        <ecNumber evidence="2">1.11.1.24</ecNumber>
    </recommendedName>
    <alternativeName>
        <fullName evidence="9">Peroxiredoxin</fullName>
    </alternativeName>
    <alternativeName>
        <fullName evidence="11">Thioredoxin-dependent peroxide reductase</fullName>
    </alternativeName>
    <alternativeName>
        <fullName evidence="12">Thioredoxin-dependent peroxiredoxin</fullName>
    </alternativeName>
</protein>
<dbReference type="InterPro" id="IPR019479">
    <property type="entry name" value="Peroxiredoxin_C"/>
</dbReference>
<evidence type="ECO:0000259" key="13">
    <source>
        <dbReference type="PROSITE" id="PS51352"/>
    </source>
</evidence>
<reference evidence="16" key="1">
    <citation type="submission" date="2017-02" db="UniProtKB">
        <authorList>
            <consortium name="WormBaseParasite"/>
        </authorList>
    </citation>
    <scope>IDENTIFICATION</scope>
</reference>
<dbReference type="Proteomes" id="UP000274504">
    <property type="component" value="Unassembled WGS sequence"/>
</dbReference>
<keyword evidence="6" id="KW-0560">Oxidoreductase</keyword>
<dbReference type="FunFam" id="3.40.30.10:FF:000003">
    <property type="entry name" value="Peroxiredoxin 1"/>
    <property type="match status" value="1"/>
</dbReference>
<evidence type="ECO:0000256" key="2">
    <source>
        <dbReference type="ARBA" id="ARBA00013017"/>
    </source>
</evidence>
<evidence type="ECO:0000313" key="14">
    <source>
        <dbReference type="EMBL" id="VDL46875.1"/>
    </source>
</evidence>
<dbReference type="GO" id="GO:0033554">
    <property type="term" value="P:cellular response to stress"/>
    <property type="evidence" value="ECO:0007669"/>
    <property type="project" value="TreeGrafter"/>
</dbReference>
<evidence type="ECO:0000256" key="6">
    <source>
        <dbReference type="ARBA" id="ARBA00023002"/>
    </source>
</evidence>
<keyword evidence="5" id="KW-0049">Antioxidant</keyword>
<dbReference type="InterPro" id="IPR050217">
    <property type="entry name" value="Peroxiredoxin"/>
</dbReference>
<dbReference type="Pfam" id="PF00144">
    <property type="entry name" value="Beta-lactamase"/>
    <property type="match status" value="1"/>
</dbReference>
<organism evidence="16">
    <name type="scientific">Hymenolepis diminuta</name>
    <name type="common">Rat tapeworm</name>
    <dbReference type="NCBI Taxonomy" id="6216"/>
    <lineage>
        <taxon>Eukaryota</taxon>
        <taxon>Metazoa</taxon>
        <taxon>Spiralia</taxon>
        <taxon>Lophotrochozoa</taxon>
        <taxon>Platyhelminthes</taxon>
        <taxon>Cestoda</taxon>
        <taxon>Eucestoda</taxon>
        <taxon>Cyclophyllidea</taxon>
        <taxon>Hymenolepididae</taxon>
        <taxon>Hymenolepis</taxon>
    </lineage>
</organism>
<dbReference type="InterPro" id="IPR000866">
    <property type="entry name" value="AhpC/TSA"/>
</dbReference>
<keyword evidence="7" id="KW-1015">Disulfide bond</keyword>
<gene>
    <name evidence="14" type="ORF">HDID_LOCUS4289</name>
</gene>
<dbReference type="Pfam" id="PF10417">
    <property type="entry name" value="1-cysPrx_C"/>
    <property type="match status" value="1"/>
</dbReference>
<evidence type="ECO:0000256" key="10">
    <source>
        <dbReference type="ARBA" id="ARBA00049091"/>
    </source>
</evidence>
<dbReference type="PANTHER" id="PTHR10681:SF128">
    <property type="entry name" value="THIOREDOXIN-DEPENDENT PEROXIDE REDUCTASE, MITOCHONDRIAL"/>
    <property type="match status" value="1"/>
</dbReference>
<evidence type="ECO:0000313" key="16">
    <source>
        <dbReference type="WBParaSite" id="HDID_0000429101-mRNA-1"/>
    </source>
</evidence>
<keyword evidence="4" id="KW-0575">Peroxidase</keyword>
<dbReference type="OrthoDB" id="5946976at2759"/>
<evidence type="ECO:0000256" key="8">
    <source>
        <dbReference type="ARBA" id="ARBA00023284"/>
    </source>
</evidence>
<name>A0A0R3SH76_HYMDI</name>
<dbReference type="SUPFAM" id="SSF56601">
    <property type="entry name" value="beta-lactamase/transpeptidase-like"/>
    <property type="match status" value="1"/>
</dbReference>
<dbReference type="InterPro" id="IPR001466">
    <property type="entry name" value="Beta-lactam-related"/>
</dbReference>
<dbReference type="GO" id="GO:0005829">
    <property type="term" value="C:cytosol"/>
    <property type="evidence" value="ECO:0007669"/>
    <property type="project" value="TreeGrafter"/>
</dbReference>
<dbReference type="GO" id="GO:0008379">
    <property type="term" value="F:thioredoxin peroxidase activity"/>
    <property type="evidence" value="ECO:0007669"/>
    <property type="project" value="TreeGrafter"/>
</dbReference>
<dbReference type="Pfam" id="PF00578">
    <property type="entry name" value="AhpC-TSA"/>
    <property type="match status" value="1"/>
</dbReference>
<evidence type="ECO:0000256" key="9">
    <source>
        <dbReference type="ARBA" id="ARBA00032077"/>
    </source>
</evidence>
<dbReference type="CDD" id="cd03015">
    <property type="entry name" value="PRX_Typ2cys"/>
    <property type="match status" value="1"/>
</dbReference>
<dbReference type="InterPro" id="IPR012338">
    <property type="entry name" value="Beta-lactam/transpept-like"/>
</dbReference>
<dbReference type="InterPro" id="IPR013766">
    <property type="entry name" value="Thioredoxin_domain"/>
</dbReference>
<reference evidence="14 15" key="2">
    <citation type="submission" date="2018-11" db="EMBL/GenBank/DDBJ databases">
        <authorList>
            <consortium name="Pathogen Informatics"/>
        </authorList>
    </citation>
    <scope>NUCLEOTIDE SEQUENCE [LARGE SCALE GENOMIC DNA]</scope>
</reference>
<keyword evidence="8" id="KW-0676">Redox-active center</keyword>
<dbReference type="PANTHER" id="PTHR10681">
    <property type="entry name" value="THIOREDOXIN PEROXIDASE"/>
    <property type="match status" value="1"/>
</dbReference>
<sequence length="686" mass="76038">MKSRSLIAFTWGLITQQISQYAGQNPLDGKITTINRTTATVDRLVETFKDTCGAPGVSVCVSVGGTTIYSKGFGFADVEQGVKVTPQTKFRIASISKSFTSLLVGRMIDQCRVDLDKDVRSYLPDFSPKTKDGKIVPITMRHLLSHTSGVRHYNVPEEYREQDKYPEEIVATKPYESAHDSLAIFKDDPLVHSPGEDYLYSTYGFTAVSAVIEAIMAKTRPMEPLFQRPSRLKLPSKDNEEKKLPDGAKIDSLFHQLFDFLGLRNTCLDEPFKIIPFRARPYRRGKHNHGRLANTAWVDNSSKWAGGGLLSTGPDLVRMANHLADIYVDQQPLGNAPVVSRDTLINYLWHPNTGTVQGQWIPGGLYGLGWFVARRSTIPADLDSKQVPADRLYVGHTGAAVGFTSILLMSLPVVTGNESSAISQKLPPICVAVLVNLESANGIGTLGVQIVEAVTEAFMPSIMQRFVPGLYSGLTRSLAPSRFLLAVQSRDFSVRVTQKAPNFSGTAVVNGQFKDIELRDFIGKYLVLFFYPLDFTFVCPTELIAFSDRMEEFKNINCNVVGVSTDSHFSHLSWINMSRKAGGLGGLNYPLLADYKKEIARDYNVLLEDKGLALRGLFIIDQDGVIRNMTVNDLPVGRSVDETLRLVKAFQFVDKHGEVCPANWTPEKPAMKANVEGAKEYFEKVN</sequence>
<dbReference type="SUPFAM" id="SSF52833">
    <property type="entry name" value="Thioredoxin-like"/>
    <property type="match status" value="1"/>
</dbReference>
<comment type="catalytic activity">
    <reaction evidence="10">
        <text>a hydroperoxide + [thioredoxin]-dithiol = an alcohol + [thioredoxin]-disulfide + H2O</text>
        <dbReference type="Rhea" id="RHEA:62620"/>
        <dbReference type="Rhea" id="RHEA-COMP:10698"/>
        <dbReference type="Rhea" id="RHEA-COMP:10700"/>
        <dbReference type="ChEBI" id="CHEBI:15377"/>
        <dbReference type="ChEBI" id="CHEBI:29950"/>
        <dbReference type="ChEBI" id="CHEBI:30879"/>
        <dbReference type="ChEBI" id="CHEBI:35924"/>
        <dbReference type="ChEBI" id="CHEBI:50058"/>
        <dbReference type="EC" id="1.11.1.24"/>
    </reaction>
</comment>
<evidence type="ECO:0000256" key="1">
    <source>
        <dbReference type="ARBA" id="ARBA00009796"/>
    </source>
</evidence>
<dbReference type="GO" id="GO:0045454">
    <property type="term" value="P:cell redox homeostasis"/>
    <property type="evidence" value="ECO:0007669"/>
    <property type="project" value="TreeGrafter"/>
</dbReference>
<dbReference type="GO" id="GO:0005739">
    <property type="term" value="C:mitochondrion"/>
    <property type="evidence" value="ECO:0007669"/>
    <property type="project" value="TreeGrafter"/>
</dbReference>
<dbReference type="Gene3D" id="3.40.30.10">
    <property type="entry name" value="Glutaredoxin"/>
    <property type="match status" value="1"/>
</dbReference>
<dbReference type="AlphaFoldDB" id="A0A0R3SH76"/>
<comment type="similarity">
    <text evidence="1">Belongs to the peroxiredoxin family. AhpC/Prx1 subfamily.</text>
</comment>
<evidence type="ECO:0000256" key="11">
    <source>
        <dbReference type="ARBA" id="ARBA00078288"/>
    </source>
</evidence>
<dbReference type="EMBL" id="UYSG01001586">
    <property type="protein sequence ID" value="VDL46875.1"/>
    <property type="molecule type" value="Genomic_DNA"/>
</dbReference>
<dbReference type="EC" id="1.11.1.24" evidence="2"/>
<dbReference type="InterPro" id="IPR036249">
    <property type="entry name" value="Thioredoxin-like_sf"/>
</dbReference>
<dbReference type="WBParaSite" id="HDID_0000429101-mRNA-1">
    <property type="protein sequence ID" value="HDID_0000429101-mRNA-1"/>
    <property type="gene ID" value="HDID_0000429101"/>
</dbReference>
<evidence type="ECO:0000313" key="15">
    <source>
        <dbReference type="Proteomes" id="UP000274504"/>
    </source>
</evidence>
<evidence type="ECO:0000256" key="7">
    <source>
        <dbReference type="ARBA" id="ARBA00023157"/>
    </source>
</evidence>
<evidence type="ECO:0000256" key="12">
    <source>
        <dbReference type="ARBA" id="ARBA00079296"/>
    </source>
</evidence>
<dbReference type="STRING" id="6216.A0A0R3SH76"/>
<accession>A0A0R3SH76</accession>
<feature type="domain" description="Thioredoxin" evidence="13">
    <location>
        <begin position="494"/>
        <end position="652"/>
    </location>
</feature>
<evidence type="ECO:0000256" key="3">
    <source>
        <dbReference type="ARBA" id="ARBA00018824"/>
    </source>
</evidence>
<evidence type="ECO:0000256" key="5">
    <source>
        <dbReference type="ARBA" id="ARBA00022862"/>
    </source>
</evidence>
<dbReference type="GO" id="GO:0006979">
    <property type="term" value="P:response to oxidative stress"/>
    <property type="evidence" value="ECO:0007669"/>
    <property type="project" value="TreeGrafter"/>
</dbReference>
<evidence type="ECO:0000256" key="4">
    <source>
        <dbReference type="ARBA" id="ARBA00022559"/>
    </source>
</evidence>
<dbReference type="GO" id="GO:0042744">
    <property type="term" value="P:hydrogen peroxide catabolic process"/>
    <property type="evidence" value="ECO:0007669"/>
    <property type="project" value="TreeGrafter"/>
</dbReference>
<proteinExistence type="inferred from homology"/>
<dbReference type="Gene3D" id="3.40.710.10">
    <property type="entry name" value="DD-peptidase/beta-lactamase superfamily"/>
    <property type="match status" value="2"/>
</dbReference>